<dbReference type="SUPFAM" id="SSF52266">
    <property type="entry name" value="SGNH hydrolase"/>
    <property type="match status" value="1"/>
</dbReference>
<organism evidence="3 4">
    <name type="scientific">Apodospora peruviana</name>
    <dbReference type="NCBI Taxonomy" id="516989"/>
    <lineage>
        <taxon>Eukaryota</taxon>
        <taxon>Fungi</taxon>
        <taxon>Dikarya</taxon>
        <taxon>Ascomycota</taxon>
        <taxon>Pezizomycotina</taxon>
        <taxon>Sordariomycetes</taxon>
        <taxon>Sordariomycetidae</taxon>
        <taxon>Sordariales</taxon>
        <taxon>Lasiosphaeriaceae</taxon>
        <taxon>Apodospora</taxon>
    </lineage>
</organism>
<keyword evidence="1" id="KW-0732">Signal</keyword>
<gene>
    <name evidence="3" type="ORF">B0H66DRAFT_600311</name>
</gene>
<reference evidence="3" key="2">
    <citation type="submission" date="2023-06" db="EMBL/GenBank/DDBJ databases">
        <authorList>
            <consortium name="Lawrence Berkeley National Laboratory"/>
            <person name="Haridas S."/>
            <person name="Hensen N."/>
            <person name="Bonometti L."/>
            <person name="Westerberg I."/>
            <person name="Brannstrom I.O."/>
            <person name="Guillou S."/>
            <person name="Cros-Aarteil S."/>
            <person name="Calhoun S."/>
            <person name="Kuo A."/>
            <person name="Mondo S."/>
            <person name="Pangilinan J."/>
            <person name="Riley R."/>
            <person name="Labutti K."/>
            <person name="Andreopoulos B."/>
            <person name="Lipzen A."/>
            <person name="Chen C."/>
            <person name="Yanf M."/>
            <person name="Daum C."/>
            <person name="Ng V."/>
            <person name="Clum A."/>
            <person name="Steindorff A."/>
            <person name="Ohm R."/>
            <person name="Martin F."/>
            <person name="Silar P."/>
            <person name="Natvig D."/>
            <person name="Lalanne C."/>
            <person name="Gautier V."/>
            <person name="Ament-Velasquez S.L."/>
            <person name="Kruys A."/>
            <person name="Hutchinson M.I."/>
            <person name="Powell A.J."/>
            <person name="Barry K."/>
            <person name="Miller A.N."/>
            <person name="Grigoriev I.V."/>
            <person name="Debuchy R."/>
            <person name="Gladieux P."/>
            <person name="Thoren M.H."/>
            <person name="Johannesson H."/>
        </authorList>
    </citation>
    <scope>NUCLEOTIDE SEQUENCE</scope>
    <source>
        <strain evidence="3">CBS 118394</strain>
    </source>
</reference>
<proteinExistence type="predicted"/>
<dbReference type="Proteomes" id="UP001283341">
    <property type="component" value="Unassembled WGS sequence"/>
</dbReference>
<dbReference type="PANTHER" id="PTHR43695">
    <property type="entry name" value="PUTATIVE (AFU_ORTHOLOGUE AFUA_2G17250)-RELATED"/>
    <property type="match status" value="1"/>
</dbReference>
<evidence type="ECO:0000313" key="3">
    <source>
        <dbReference type="EMBL" id="KAK3326177.1"/>
    </source>
</evidence>
<name>A0AAE0MBB9_9PEZI</name>
<dbReference type="CDD" id="cd01821">
    <property type="entry name" value="Rhamnogalacturan_acetylesterase_like"/>
    <property type="match status" value="1"/>
</dbReference>
<protein>
    <submittedName>
        <fullName evidence="3">GDSL-like Lipase/Acylhydrolase</fullName>
    </submittedName>
</protein>
<keyword evidence="4" id="KW-1185">Reference proteome</keyword>
<feature type="chain" id="PRO_5041985696" evidence="1">
    <location>
        <begin position="23"/>
        <end position="286"/>
    </location>
</feature>
<reference evidence="3" key="1">
    <citation type="journal article" date="2023" name="Mol. Phylogenet. Evol.">
        <title>Genome-scale phylogeny and comparative genomics of the fungal order Sordariales.</title>
        <authorList>
            <person name="Hensen N."/>
            <person name="Bonometti L."/>
            <person name="Westerberg I."/>
            <person name="Brannstrom I.O."/>
            <person name="Guillou S."/>
            <person name="Cros-Aarteil S."/>
            <person name="Calhoun S."/>
            <person name="Haridas S."/>
            <person name="Kuo A."/>
            <person name="Mondo S."/>
            <person name="Pangilinan J."/>
            <person name="Riley R."/>
            <person name="LaButti K."/>
            <person name="Andreopoulos B."/>
            <person name="Lipzen A."/>
            <person name="Chen C."/>
            <person name="Yan M."/>
            <person name="Daum C."/>
            <person name="Ng V."/>
            <person name="Clum A."/>
            <person name="Steindorff A."/>
            <person name="Ohm R.A."/>
            <person name="Martin F."/>
            <person name="Silar P."/>
            <person name="Natvig D.O."/>
            <person name="Lalanne C."/>
            <person name="Gautier V."/>
            <person name="Ament-Velasquez S.L."/>
            <person name="Kruys A."/>
            <person name="Hutchinson M.I."/>
            <person name="Powell A.J."/>
            <person name="Barry K."/>
            <person name="Miller A.N."/>
            <person name="Grigoriev I.V."/>
            <person name="Debuchy R."/>
            <person name="Gladieux P."/>
            <person name="Hiltunen Thoren M."/>
            <person name="Johannesson H."/>
        </authorList>
    </citation>
    <scope>NUCLEOTIDE SEQUENCE</scope>
    <source>
        <strain evidence="3">CBS 118394</strain>
    </source>
</reference>
<dbReference type="AlphaFoldDB" id="A0AAE0MBB9"/>
<dbReference type="InterPro" id="IPR036514">
    <property type="entry name" value="SGNH_hydro_sf"/>
</dbReference>
<dbReference type="Pfam" id="PF13472">
    <property type="entry name" value="Lipase_GDSL_2"/>
    <property type="match status" value="1"/>
</dbReference>
<evidence type="ECO:0000259" key="2">
    <source>
        <dbReference type="Pfam" id="PF13472"/>
    </source>
</evidence>
<dbReference type="PANTHER" id="PTHR43695:SF2">
    <property type="entry name" value="PUTATIVE (AFU_ORTHOLOGUE AFUA_2G17250)-RELATED"/>
    <property type="match status" value="1"/>
</dbReference>
<dbReference type="GO" id="GO:0016787">
    <property type="term" value="F:hydrolase activity"/>
    <property type="evidence" value="ECO:0007669"/>
    <property type="project" value="InterPro"/>
</dbReference>
<dbReference type="InterPro" id="IPR037459">
    <property type="entry name" value="RhgT-like"/>
</dbReference>
<feature type="domain" description="SGNH hydrolase-type esterase" evidence="2">
    <location>
        <begin position="53"/>
        <end position="228"/>
    </location>
</feature>
<feature type="signal peptide" evidence="1">
    <location>
        <begin position="1"/>
        <end position="22"/>
    </location>
</feature>
<comment type="caution">
    <text evidence="3">The sequence shown here is derived from an EMBL/GenBank/DDBJ whole genome shotgun (WGS) entry which is preliminary data.</text>
</comment>
<evidence type="ECO:0000256" key="1">
    <source>
        <dbReference type="SAM" id="SignalP"/>
    </source>
</evidence>
<evidence type="ECO:0000313" key="4">
    <source>
        <dbReference type="Proteomes" id="UP001283341"/>
    </source>
</evidence>
<dbReference type="EMBL" id="JAUEDM010000002">
    <property type="protein sequence ID" value="KAK3326177.1"/>
    <property type="molecule type" value="Genomic_DNA"/>
</dbReference>
<dbReference type="Gene3D" id="3.40.50.1110">
    <property type="entry name" value="SGNH hydrolase"/>
    <property type="match status" value="1"/>
</dbReference>
<accession>A0AAE0MBB9</accession>
<sequence>MRSSIVTAWLPVALLNGATVSAAHMSKPQSSSRSNSIECTACGTKPGAFFLAGDSTTAVRGGWGDGFLTFLQSPAWGINYGHSGATTASFVAGGDWAKVISSVKNNTAKAQCFVTIQFGHNDQKEKAGISIAKFQSNLQKLAGEVKTAGGIPVLLTPLTRRSFSSGKSTVDDSLHSERLATIAAAKESETHYIDLNAASMAYVNALGKDKSQVFNLDPSDRTHLNDHGGVVFGRMVADLLMGRNQTTKPVAGSCATEEDGFPSGCLAQWFKPDDKMSDAIWQGLPA</sequence>
<dbReference type="InterPro" id="IPR013830">
    <property type="entry name" value="SGNH_hydro"/>
</dbReference>